<proteinExistence type="predicted"/>
<organism evidence="1 2">
    <name type="scientific">Pyronema omphalodes (strain CBS 100304)</name>
    <name type="common">Pyronema confluens</name>
    <dbReference type="NCBI Taxonomy" id="1076935"/>
    <lineage>
        <taxon>Eukaryota</taxon>
        <taxon>Fungi</taxon>
        <taxon>Dikarya</taxon>
        <taxon>Ascomycota</taxon>
        <taxon>Pezizomycotina</taxon>
        <taxon>Pezizomycetes</taxon>
        <taxon>Pezizales</taxon>
        <taxon>Pyronemataceae</taxon>
        <taxon>Pyronema</taxon>
    </lineage>
</organism>
<dbReference type="AlphaFoldDB" id="U4LGR4"/>
<evidence type="ECO:0000313" key="2">
    <source>
        <dbReference type="Proteomes" id="UP000018144"/>
    </source>
</evidence>
<sequence length="156" mass="17809">MHTGILGLQYIGHGGDWGLLDLIHLPVTYLSHRGCLCYTFLLHDDFGFRNYYPIPYKIYYNCPVKEDTIMTTHPTSQSQNASIRIEIQAGQELVPIITDVVEIPVALSSESLKSLGRSQEYGMNVWLGQTREEDAVRVFANLQNVFRDSLSRDRMK</sequence>
<name>U4LGR4_PYROM</name>
<gene>
    <name evidence="1" type="ORF">PCON_10528</name>
</gene>
<accession>U4LGR4</accession>
<protein>
    <submittedName>
        <fullName evidence="1">Uncharacterized protein</fullName>
    </submittedName>
</protein>
<reference evidence="1 2" key="1">
    <citation type="journal article" date="2013" name="PLoS Genet.">
        <title>The genome and development-dependent transcriptomes of Pyronema confluens: a window into fungal evolution.</title>
        <authorList>
            <person name="Traeger S."/>
            <person name="Altegoer F."/>
            <person name="Freitag M."/>
            <person name="Gabaldon T."/>
            <person name="Kempken F."/>
            <person name="Kumar A."/>
            <person name="Marcet-Houben M."/>
            <person name="Poggeler S."/>
            <person name="Stajich J.E."/>
            <person name="Nowrousian M."/>
        </authorList>
    </citation>
    <scope>NUCLEOTIDE SEQUENCE [LARGE SCALE GENOMIC DNA]</scope>
    <source>
        <strain evidence="2">CBS 100304</strain>
        <tissue evidence="1">Vegetative mycelium</tissue>
    </source>
</reference>
<dbReference type="Proteomes" id="UP000018144">
    <property type="component" value="Unassembled WGS sequence"/>
</dbReference>
<dbReference type="EMBL" id="HF935578">
    <property type="protein sequence ID" value="CCX10934.1"/>
    <property type="molecule type" value="Genomic_DNA"/>
</dbReference>
<keyword evidence="2" id="KW-1185">Reference proteome</keyword>
<evidence type="ECO:0000313" key="1">
    <source>
        <dbReference type="EMBL" id="CCX10934.1"/>
    </source>
</evidence>